<feature type="transmembrane region" description="Helical" evidence="5">
    <location>
        <begin position="157"/>
        <end position="174"/>
    </location>
</feature>
<reference evidence="7 8" key="1">
    <citation type="journal article" date="2011" name="J. Bacteriol.">
        <title>Genome sequence of Chthoniobacter flavus Ellin428, an aerobic heterotrophic soil bacterium.</title>
        <authorList>
            <person name="Kant R."/>
            <person name="van Passel M.W."/>
            <person name="Palva A."/>
            <person name="Lucas S."/>
            <person name="Lapidus A."/>
            <person name="Glavina Del Rio T."/>
            <person name="Dalin E."/>
            <person name="Tice H."/>
            <person name="Bruce D."/>
            <person name="Goodwin L."/>
            <person name="Pitluck S."/>
            <person name="Larimer F.W."/>
            <person name="Land M.L."/>
            <person name="Hauser L."/>
            <person name="Sangwan P."/>
            <person name="de Vos W.M."/>
            <person name="Janssen P.H."/>
            <person name="Smidt H."/>
        </authorList>
    </citation>
    <scope>NUCLEOTIDE SEQUENCE [LARGE SCALE GENOMIC DNA]</scope>
    <source>
        <strain evidence="7 8">Ellin428</strain>
    </source>
</reference>
<evidence type="ECO:0000256" key="2">
    <source>
        <dbReference type="ARBA" id="ARBA00022692"/>
    </source>
</evidence>
<dbReference type="STRING" id="497964.CfE428DRAFT_2192"/>
<keyword evidence="3 5" id="KW-1133">Transmembrane helix</keyword>
<feature type="transmembrane region" description="Helical" evidence="5">
    <location>
        <begin position="365"/>
        <end position="383"/>
    </location>
</feature>
<dbReference type="Pfam" id="PF04932">
    <property type="entry name" value="Wzy_C"/>
    <property type="match status" value="1"/>
</dbReference>
<feature type="transmembrane region" description="Helical" evidence="5">
    <location>
        <begin position="224"/>
        <end position="243"/>
    </location>
</feature>
<evidence type="ECO:0000313" key="8">
    <source>
        <dbReference type="Proteomes" id="UP000005824"/>
    </source>
</evidence>
<dbReference type="InterPro" id="IPR007016">
    <property type="entry name" value="O-antigen_ligase-rel_domated"/>
</dbReference>
<dbReference type="GO" id="GO:0016020">
    <property type="term" value="C:membrane"/>
    <property type="evidence" value="ECO:0007669"/>
    <property type="project" value="UniProtKB-SubCell"/>
</dbReference>
<dbReference type="EMBL" id="ABVL01000005">
    <property type="protein sequence ID" value="EDY20268.1"/>
    <property type="molecule type" value="Genomic_DNA"/>
</dbReference>
<dbReference type="AlphaFoldDB" id="B4CZV4"/>
<dbReference type="Proteomes" id="UP000005824">
    <property type="component" value="Unassembled WGS sequence"/>
</dbReference>
<feature type="transmembrane region" description="Helical" evidence="5">
    <location>
        <begin position="107"/>
        <end position="128"/>
    </location>
</feature>
<comment type="subcellular location">
    <subcellularLocation>
        <location evidence="1">Membrane</location>
        <topology evidence="1">Multi-pass membrane protein</topology>
    </subcellularLocation>
</comment>
<feature type="transmembrane region" description="Helical" evidence="5">
    <location>
        <begin position="27"/>
        <end position="48"/>
    </location>
</feature>
<dbReference type="eggNOG" id="COG3307">
    <property type="taxonomic scope" value="Bacteria"/>
</dbReference>
<feature type="transmembrane region" description="Helical" evidence="5">
    <location>
        <begin position="84"/>
        <end position="100"/>
    </location>
</feature>
<dbReference type="InterPro" id="IPR051533">
    <property type="entry name" value="WaaL-like"/>
</dbReference>
<evidence type="ECO:0000313" key="7">
    <source>
        <dbReference type="EMBL" id="EDY20268.1"/>
    </source>
</evidence>
<organism evidence="7 8">
    <name type="scientific">Chthoniobacter flavus Ellin428</name>
    <dbReference type="NCBI Taxonomy" id="497964"/>
    <lineage>
        <taxon>Bacteria</taxon>
        <taxon>Pseudomonadati</taxon>
        <taxon>Verrucomicrobiota</taxon>
        <taxon>Spartobacteria</taxon>
        <taxon>Chthoniobacterales</taxon>
        <taxon>Chthoniobacteraceae</taxon>
        <taxon>Chthoniobacter</taxon>
    </lineage>
</organism>
<feature type="transmembrane region" description="Helical" evidence="5">
    <location>
        <begin position="60"/>
        <end position="78"/>
    </location>
</feature>
<feature type="transmembrane region" description="Helical" evidence="5">
    <location>
        <begin position="186"/>
        <end position="218"/>
    </location>
</feature>
<evidence type="ECO:0000256" key="5">
    <source>
        <dbReference type="SAM" id="Phobius"/>
    </source>
</evidence>
<protein>
    <recommendedName>
        <fullName evidence="6">O-antigen ligase-related domain-containing protein</fullName>
    </recommendedName>
</protein>
<keyword evidence="8" id="KW-1185">Reference proteome</keyword>
<feature type="transmembrane region" description="Helical" evidence="5">
    <location>
        <begin position="486"/>
        <end position="508"/>
    </location>
</feature>
<keyword evidence="2 5" id="KW-0812">Transmembrane</keyword>
<evidence type="ECO:0000259" key="6">
    <source>
        <dbReference type="Pfam" id="PF04932"/>
    </source>
</evidence>
<dbReference type="InParanoid" id="B4CZV4"/>
<accession>B4CZV4</accession>
<keyword evidence="4 5" id="KW-0472">Membrane</keyword>
<feature type="domain" description="O-antigen ligase-related" evidence="6">
    <location>
        <begin position="188"/>
        <end position="342"/>
    </location>
</feature>
<name>B4CZV4_9BACT</name>
<evidence type="ECO:0000256" key="3">
    <source>
        <dbReference type="ARBA" id="ARBA00022989"/>
    </source>
</evidence>
<gene>
    <name evidence="7" type="ORF">CfE428DRAFT_2192</name>
</gene>
<dbReference type="PANTHER" id="PTHR37422">
    <property type="entry name" value="TEICHURONIC ACID BIOSYNTHESIS PROTEIN TUAE"/>
    <property type="match status" value="1"/>
</dbReference>
<sequence length="510" mass="57584">MDLVIVILFQALYYLRPQEWSETFSTIHFVQAVMLTGIATLFFRQGGFRPREMFRTPHDWAVLAFWAWMVIASPTHWATFKECVNLYIFYIVIVQVLRSVPRMKIFVGWWVFFIVVVALLALASKWGYDPLDSLSRTNGPMKGRLVLNLSIFNNPNGLGHSVVPAIPMIYYYLIWKRPTTSRVIGFALMVIPLACIYETVSKGAFLCAGVTIFATLAFGRPRSVQIALAVLAMMFGVSALFLLPRMNELSKAKSDEAIQGRVEAFKHGYGLMQSLFRGVGKGNWKDEAFMTDYIRVAVPPKSGDNGDKGHYILRPVHYNKAPHSSYVCTGAELGKPGLFLFIGVLYCCLRTTMTARTATPDEERIRRMLFVLVISFVVSSWMVDFEYRPTFFMFTAAIAALHRHLIGMLAEPRKGKDVEEETPEDQPAPPVWHPPILVAQPALAGALAQSHVPQQLLEPETSDDDVIDVQPQRVTGVGWNWNRLGWFDLVAVLALTAAAIRFWAYMIVRM</sequence>
<evidence type="ECO:0000256" key="1">
    <source>
        <dbReference type="ARBA" id="ARBA00004141"/>
    </source>
</evidence>
<comment type="caution">
    <text evidence="7">The sequence shown here is derived from an EMBL/GenBank/DDBJ whole genome shotgun (WGS) entry which is preliminary data.</text>
</comment>
<dbReference type="PANTHER" id="PTHR37422:SF13">
    <property type="entry name" value="LIPOPOLYSACCHARIDE BIOSYNTHESIS PROTEIN PA4999-RELATED"/>
    <property type="match status" value="1"/>
</dbReference>
<dbReference type="RefSeq" id="WP_006979517.1">
    <property type="nucleotide sequence ID" value="NZ_ABVL01000005.1"/>
</dbReference>
<proteinExistence type="predicted"/>
<evidence type="ECO:0000256" key="4">
    <source>
        <dbReference type="ARBA" id="ARBA00023136"/>
    </source>
</evidence>